<comment type="caution">
    <text evidence="2">The sequence shown here is derived from an EMBL/GenBank/DDBJ whole genome shotgun (WGS) entry which is preliminary data.</text>
</comment>
<evidence type="ECO:0000313" key="2">
    <source>
        <dbReference type="EMBL" id="TLQ48755.1"/>
    </source>
</evidence>
<dbReference type="EMBL" id="JACCEL010000018">
    <property type="protein sequence ID" value="MBG9978715.1"/>
    <property type="molecule type" value="Genomic_DNA"/>
</dbReference>
<name>A0A5R9EEK2_9LACT</name>
<reference evidence="2 3" key="1">
    <citation type="submission" date="2019-05" db="EMBL/GenBank/DDBJ databases">
        <title>The metagenome of a microbial culture collection derived from dairy environment covers the genomic content of the human microbiome.</title>
        <authorList>
            <person name="Roder T."/>
            <person name="Wuthrich D."/>
            <person name="Sattari Z."/>
            <person name="Von Ah U."/>
            <person name="Bar C."/>
            <person name="Ronchi F."/>
            <person name="Macpherson A.J."/>
            <person name="Ganal-Vonarburg S.C."/>
            <person name="Bruggmann R."/>
            <person name="Vergeres G."/>
        </authorList>
    </citation>
    <scope>NUCLEOTIDE SEQUENCE [LARGE SCALE GENOMIC DNA]</scope>
    <source>
        <strain evidence="2 3">FAM 24227</strain>
    </source>
</reference>
<keyword evidence="4" id="KW-1185">Reference proteome</keyword>
<accession>A0A5R9EEK2</accession>
<sequence length="115" mass="13247">MDINEMTSEALLQDSNDTELTQHIRDLRRLADDGMTLLDDKKRPDARRNLSLLKDIIMKEAQQLKGADKAKITTLASKYIATIKNLSQTLSKDTEDFDLYQTLNQIYKPLHKLIK</sequence>
<evidence type="ECO:0000313" key="4">
    <source>
        <dbReference type="Proteomes" id="UP000823401"/>
    </source>
</evidence>
<reference evidence="1 4" key="2">
    <citation type="submission" date="2020-07" db="EMBL/GenBank/DDBJ databases">
        <title>Facklamia lactis sp. nov., isolated from raw milk.</title>
        <authorList>
            <person name="Doll E.V."/>
            <person name="Huptas C."/>
            <person name="Staib L."/>
            <person name="Wenning M."/>
            <person name="Scherer S."/>
        </authorList>
    </citation>
    <scope>NUCLEOTIDE SEQUENCE [LARGE SCALE GENOMIC DNA]</scope>
    <source>
        <strain evidence="1 4">DSM 104272</strain>
    </source>
</reference>
<gene>
    <name evidence="2" type="ORF">FEZ33_03650</name>
    <name evidence="1" type="ORF">HYQ42_07920</name>
</gene>
<dbReference type="Proteomes" id="UP000823401">
    <property type="component" value="Unassembled WGS sequence"/>
</dbReference>
<dbReference type="EMBL" id="VBSP01000008">
    <property type="protein sequence ID" value="TLQ48755.1"/>
    <property type="molecule type" value="Genomic_DNA"/>
</dbReference>
<protein>
    <submittedName>
        <fullName evidence="2">Uncharacterized protein</fullName>
    </submittedName>
</protein>
<evidence type="ECO:0000313" key="1">
    <source>
        <dbReference type="EMBL" id="MBG9978715.1"/>
    </source>
</evidence>
<proteinExistence type="predicted"/>
<dbReference type="RefSeq" id="WP_138404043.1">
    <property type="nucleotide sequence ID" value="NZ_JACCEL010000018.1"/>
</dbReference>
<organism evidence="2 3">
    <name type="scientific">Ruoffia tabacinasalis</name>
    <dbReference type="NCBI Taxonomy" id="87458"/>
    <lineage>
        <taxon>Bacteria</taxon>
        <taxon>Bacillati</taxon>
        <taxon>Bacillota</taxon>
        <taxon>Bacilli</taxon>
        <taxon>Lactobacillales</taxon>
        <taxon>Aerococcaceae</taxon>
        <taxon>Ruoffia</taxon>
    </lineage>
</organism>
<dbReference type="AlphaFoldDB" id="A0A5R9EEK2"/>
<evidence type="ECO:0000313" key="3">
    <source>
        <dbReference type="Proteomes" id="UP000306420"/>
    </source>
</evidence>
<dbReference type="Proteomes" id="UP000306420">
    <property type="component" value="Unassembled WGS sequence"/>
</dbReference>